<evidence type="ECO:0000256" key="5">
    <source>
        <dbReference type="SAM" id="MobiDB-lite"/>
    </source>
</evidence>
<dbReference type="InterPro" id="IPR006709">
    <property type="entry name" value="SSU_processome_Utp14"/>
</dbReference>
<dbReference type="Proteomes" id="UP001345219">
    <property type="component" value="Chromosome 10"/>
</dbReference>
<feature type="region of interest" description="Disordered" evidence="5">
    <location>
        <begin position="556"/>
        <end position="586"/>
    </location>
</feature>
<evidence type="ECO:0000313" key="6">
    <source>
        <dbReference type="EMBL" id="KAK4745387.1"/>
    </source>
</evidence>
<accession>A0AAN7JIY0</accession>
<keyword evidence="4" id="KW-0175">Coiled coil</keyword>
<evidence type="ECO:0000256" key="2">
    <source>
        <dbReference type="ARBA" id="ARBA00022553"/>
    </source>
</evidence>
<dbReference type="AlphaFoldDB" id="A0AAN7JIY0"/>
<dbReference type="PANTHER" id="PTHR14150">
    <property type="entry name" value="U3 SMALL NUCLEOLAR RNA-ASSOCIATED PROTEIN 14"/>
    <property type="match status" value="1"/>
</dbReference>
<proteinExistence type="predicted"/>
<evidence type="ECO:0000313" key="7">
    <source>
        <dbReference type="Proteomes" id="UP001345219"/>
    </source>
</evidence>
<dbReference type="Pfam" id="PF04615">
    <property type="entry name" value="Utp14"/>
    <property type="match status" value="1"/>
</dbReference>
<protein>
    <recommendedName>
        <fullName evidence="8">U3 small nucleolar RNA-associated protein 14</fullName>
    </recommendedName>
</protein>
<feature type="region of interest" description="Disordered" evidence="5">
    <location>
        <begin position="431"/>
        <end position="468"/>
    </location>
</feature>
<feature type="region of interest" description="Disordered" evidence="5">
    <location>
        <begin position="1"/>
        <end position="76"/>
    </location>
</feature>
<reference evidence="6 7" key="1">
    <citation type="journal article" date="2023" name="Hortic Res">
        <title>Pangenome of water caltrop reveals structural variations and asymmetric subgenome divergence after allopolyploidization.</title>
        <authorList>
            <person name="Zhang X."/>
            <person name="Chen Y."/>
            <person name="Wang L."/>
            <person name="Yuan Y."/>
            <person name="Fang M."/>
            <person name="Shi L."/>
            <person name="Lu R."/>
            <person name="Comes H.P."/>
            <person name="Ma Y."/>
            <person name="Chen Y."/>
            <person name="Huang G."/>
            <person name="Zhou Y."/>
            <person name="Zheng Z."/>
            <person name="Qiu Y."/>
        </authorList>
    </citation>
    <scope>NUCLEOTIDE SEQUENCE [LARGE SCALE GENOMIC DNA]</scope>
    <source>
        <tissue evidence="6">Roots</tissue>
    </source>
</reference>
<dbReference type="GO" id="GO:0032040">
    <property type="term" value="C:small-subunit processome"/>
    <property type="evidence" value="ECO:0007669"/>
    <property type="project" value="InterPro"/>
</dbReference>
<feature type="compositionally biased region" description="Basic and acidic residues" evidence="5">
    <location>
        <begin position="561"/>
        <end position="572"/>
    </location>
</feature>
<sequence>MVVKKPKNWNSQKPENTRRFIASGKDGRKKPSGPRLPNTMKKVLDRLNTRSPVDSDGEENEVKIDTEENSESVGNDIYEYEEEVAQEELGKNRRFDSVENLNYELPDDFEDEDIPSDDEDTDDDGDKDDQAKTGFNAESEEDLGRHARMLQGITGMPIEAFEGIKKSKGNMVSVTRPESEFNPSHNVLDGDNQITIQDLLDPLQGKAGYNQLRERMHHLEKKSVPIQAPLSKPEKEKVERKVAYAISKKEIRKWEPLVKRNREAPTLYFDEDRDLKYSTVGAIASRVEPRTEFEKKMHSLVSDKKVLEAHANDGTRLLELNMISVEDEKERSDRIAKIRNLLSRHEIKQKHIKKIKSKTYHRLLKKDRLKALSAQMEMDPEAAKEQARKQEFKRAEERLTLKHKNNSKWAKRILKRGLDAQDEGTRAAISEQLQQHETLTRKINSMKDASSSDDSSDGDDEDSADSEQDAALKLIEDAREKTVKVLEVDDAIPSSGVFSLPFMVRGLKKRREAAIEEAKLALEDYEKLSKQMDDSQEASNNSIGVSSGRMTFGVVKPQTENNKREQRFHDDSDTGDDIDVKEDGDNGRQYKENIQIGIRNDSLLFDEDSHAHKDSIFKSFDSTHEDPDDKATYEVSIFASDSWMKMKDGKKNVNEDLSSQKNKVVKSSSHNNHLKELIEESDTESEGQMVDGILSAGPTRPYELPSQAELVRQAFAGDDVEEDFEKDKKEILNEENPEPEKPVFLPGWGEWVDVQKKKGLPSWMLKEHNDAKKKREEALKKRKDACLKHVIISEKVDKKAEKLFTKVLPFPFTSEEAFEQSMRVPLGPEFHPATAINDLIRPEVVKKPGINIKPIKFEEVNPHAKDEDQQDSKQKMTDNKRKRRGGGKVVNKKAR</sequence>
<organism evidence="6 7">
    <name type="scientific">Trapa incisa</name>
    <dbReference type="NCBI Taxonomy" id="236973"/>
    <lineage>
        <taxon>Eukaryota</taxon>
        <taxon>Viridiplantae</taxon>
        <taxon>Streptophyta</taxon>
        <taxon>Embryophyta</taxon>
        <taxon>Tracheophyta</taxon>
        <taxon>Spermatophyta</taxon>
        <taxon>Magnoliopsida</taxon>
        <taxon>eudicotyledons</taxon>
        <taxon>Gunneridae</taxon>
        <taxon>Pentapetalae</taxon>
        <taxon>rosids</taxon>
        <taxon>malvids</taxon>
        <taxon>Myrtales</taxon>
        <taxon>Lythraceae</taxon>
        <taxon>Trapa</taxon>
    </lineage>
</organism>
<dbReference type="GO" id="GO:0006364">
    <property type="term" value="P:rRNA processing"/>
    <property type="evidence" value="ECO:0007669"/>
    <property type="project" value="InterPro"/>
</dbReference>
<comment type="subcellular location">
    <subcellularLocation>
        <location evidence="1">Nucleus</location>
        <location evidence="1">Nucleolus</location>
    </subcellularLocation>
</comment>
<feature type="coiled-coil region" evidence="4">
    <location>
        <begin position="504"/>
        <end position="538"/>
    </location>
</feature>
<evidence type="ECO:0000256" key="3">
    <source>
        <dbReference type="ARBA" id="ARBA00023242"/>
    </source>
</evidence>
<feature type="region of interest" description="Disordered" evidence="5">
    <location>
        <begin position="88"/>
        <end position="143"/>
    </location>
</feature>
<keyword evidence="3" id="KW-0539">Nucleus</keyword>
<keyword evidence="7" id="KW-1185">Reference proteome</keyword>
<gene>
    <name evidence="6" type="ORF">SAY87_011699</name>
</gene>
<evidence type="ECO:0008006" key="8">
    <source>
        <dbReference type="Google" id="ProtNLM"/>
    </source>
</evidence>
<feature type="compositionally biased region" description="Basic and acidic residues" evidence="5">
    <location>
        <begin position="88"/>
        <end position="97"/>
    </location>
</feature>
<comment type="caution">
    <text evidence="6">The sequence shown here is derived from an EMBL/GenBank/DDBJ whole genome shotgun (WGS) entry which is preliminary data.</text>
</comment>
<feature type="compositionally biased region" description="Polar residues" evidence="5">
    <location>
        <begin position="431"/>
        <end position="443"/>
    </location>
</feature>
<evidence type="ECO:0000256" key="1">
    <source>
        <dbReference type="ARBA" id="ARBA00004604"/>
    </source>
</evidence>
<name>A0AAN7JIY0_9MYRT</name>
<feature type="region of interest" description="Disordered" evidence="5">
    <location>
        <begin position="855"/>
        <end position="895"/>
    </location>
</feature>
<feature type="compositionally biased region" description="Basic residues" evidence="5">
    <location>
        <begin position="880"/>
        <end position="895"/>
    </location>
</feature>
<dbReference type="PANTHER" id="PTHR14150:SF12">
    <property type="entry name" value="U3 SMALL NUCLEOLAR RNA-ASSOCIATED PROTEIN 14 HOMOLOG A"/>
    <property type="match status" value="1"/>
</dbReference>
<feature type="compositionally biased region" description="Acidic residues" evidence="5">
    <location>
        <begin position="454"/>
        <end position="468"/>
    </location>
</feature>
<evidence type="ECO:0000256" key="4">
    <source>
        <dbReference type="SAM" id="Coils"/>
    </source>
</evidence>
<feature type="compositionally biased region" description="Acidic residues" evidence="5">
    <location>
        <begin position="105"/>
        <end position="127"/>
    </location>
</feature>
<keyword evidence="2" id="KW-0597">Phosphoprotein</keyword>
<dbReference type="EMBL" id="JAXIOK010000021">
    <property type="protein sequence ID" value="KAK4745387.1"/>
    <property type="molecule type" value="Genomic_DNA"/>
</dbReference>
<feature type="compositionally biased region" description="Basic and acidic residues" evidence="5">
    <location>
        <begin position="855"/>
        <end position="879"/>
    </location>
</feature>